<dbReference type="Proteomes" id="UP000189703">
    <property type="component" value="Unplaced"/>
</dbReference>
<feature type="domain" description="Alpha/beta hydrolase fold-3" evidence="1">
    <location>
        <begin position="86"/>
        <end position="313"/>
    </location>
</feature>
<evidence type="ECO:0000259" key="1">
    <source>
        <dbReference type="Pfam" id="PF07859"/>
    </source>
</evidence>
<organism evidence="2 3">
    <name type="scientific">Nelumbo nucifera</name>
    <name type="common">Sacred lotus</name>
    <dbReference type="NCBI Taxonomy" id="4432"/>
    <lineage>
        <taxon>Eukaryota</taxon>
        <taxon>Viridiplantae</taxon>
        <taxon>Streptophyta</taxon>
        <taxon>Embryophyta</taxon>
        <taxon>Tracheophyta</taxon>
        <taxon>Spermatophyta</taxon>
        <taxon>Magnoliopsida</taxon>
        <taxon>Proteales</taxon>
        <taxon>Nelumbonaceae</taxon>
        <taxon>Nelumbo</taxon>
    </lineage>
</organism>
<dbReference type="InParanoid" id="A0A1U8AX46"/>
<dbReference type="OMA" id="HTWIRIY"/>
<dbReference type="Pfam" id="PF07859">
    <property type="entry name" value="Abhydrolase_3"/>
    <property type="match status" value="1"/>
</dbReference>
<proteinExistence type="predicted"/>
<dbReference type="FunCoup" id="A0A1U8AX46">
    <property type="interactions" value="342"/>
</dbReference>
<dbReference type="AlphaFoldDB" id="A0A1U8AX46"/>
<dbReference type="Gene3D" id="3.40.50.1820">
    <property type="entry name" value="alpha/beta hydrolase"/>
    <property type="match status" value="1"/>
</dbReference>
<name>A0A1U8AX46_NELNU</name>
<reference evidence="3" key="1">
    <citation type="submission" date="2025-08" db="UniProtKB">
        <authorList>
            <consortium name="RefSeq"/>
        </authorList>
    </citation>
    <scope>IDENTIFICATION</scope>
</reference>
<dbReference type="eggNOG" id="KOG1515">
    <property type="taxonomic scope" value="Eukaryota"/>
</dbReference>
<protein>
    <submittedName>
        <fullName evidence="3">Carboxylesterase 1</fullName>
    </submittedName>
</protein>
<dbReference type="GO" id="GO:0016787">
    <property type="term" value="F:hydrolase activity"/>
    <property type="evidence" value="ECO:0007669"/>
    <property type="project" value="InterPro"/>
</dbReference>
<dbReference type="InterPro" id="IPR029058">
    <property type="entry name" value="AB_hydrolase_fold"/>
</dbReference>
<sequence>MADQPLFTVPNVSPYDFLQIVPNSDGSLTRLISFPTVSAAADHQSDSAVLTKDIPLNTTNKTWLRIYRPRRLPPSFSSSSGKLPLIVYYHGGGFIIGAAAWNIFHDFCSNLAAELPALVISVEYRLAPEHRLPAAYEDAVEVLHFIKNQLELLNEKSEQEEWLRELGDCSQCFLMGSSAGGNIAYHAGLRAQAMAHDLEPLKITGLILHQPFFGGSQRTESESNLANNPFLPLSVTDVMWELSLPVGSDRDHVYSNPMTTGSLTHQIGLLGRCLVTGCSGDLLISQQMEFVKMLEEEGVTVVSWFQEGGYHGVELMEPMKSPALTTVVREFIFRSSL</sequence>
<dbReference type="RefSeq" id="XP_010272622.1">
    <property type="nucleotide sequence ID" value="XM_010274320.2"/>
</dbReference>
<dbReference type="SUPFAM" id="SSF53474">
    <property type="entry name" value="alpha/beta-Hydrolases"/>
    <property type="match status" value="1"/>
</dbReference>
<dbReference type="GeneID" id="104608359"/>
<dbReference type="InterPro" id="IPR013094">
    <property type="entry name" value="AB_hydrolase_3"/>
</dbReference>
<dbReference type="InterPro" id="IPR050466">
    <property type="entry name" value="Carboxylest/Gibb_receptor"/>
</dbReference>
<dbReference type="KEGG" id="nnu:104608359"/>
<dbReference type="PANTHER" id="PTHR23024:SF546">
    <property type="entry name" value="CARBOXYLESTERASE 120-RELATED"/>
    <property type="match status" value="1"/>
</dbReference>
<dbReference type="OrthoDB" id="408631at2759"/>
<dbReference type="PANTHER" id="PTHR23024">
    <property type="entry name" value="ARYLACETAMIDE DEACETYLASE"/>
    <property type="match status" value="1"/>
</dbReference>
<gene>
    <name evidence="3" type="primary">LOC104608359</name>
</gene>
<accession>A0A1U8AX46</accession>
<evidence type="ECO:0000313" key="3">
    <source>
        <dbReference type="RefSeq" id="XP_010272622.1"/>
    </source>
</evidence>
<evidence type="ECO:0000313" key="2">
    <source>
        <dbReference type="Proteomes" id="UP000189703"/>
    </source>
</evidence>
<keyword evidence="2" id="KW-1185">Reference proteome</keyword>